<dbReference type="AlphaFoldDB" id="A0A162K7Z7"/>
<dbReference type="Pfam" id="PF15410">
    <property type="entry name" value="PH_9"/>
    <property type="match status" value="1"/>
</dbReference>
<organism evidence="3 4">
    <name type="scientific">Akanthomyces lecanii RCEF 1005</name>
    <dbReference type="NCBI Taxonomy" id="1081108"/>
    <lineage>
        <taxon>Eukaryota</taxon>
        <taxon>Fungi</taxon>
        <taxon>Dikarya</taxon>
        <taxon>Ascomycota</taxon>
        <taxon>Pezizomycotina</taxon>
        <taxon>Sordariomycetes</taxon>
        <taxon>Hypocreomycetidae</taxon>
        <taxon>Hypocreales</taxon>
        <taxon>Cordycipitaceae</taxon>
        <taxon>Akanthomyces</taxon>
        <taxon>Cordyceps confragosa</taxon>
    </lineage>
</organism>
<sequence>MADPPPMDEPQEPPADESHASRQGSPPPGRRLSIDEDLFYHRIMSAPPRRSSLPPPYVPRESPVGVAAHSMQNKAKDESACAAGDAPEELPGYSNSVYLEGIFSKKHEIENTTKRAEDRRWHNAFVVLSGTALHVYHVKKDWGWGKTRDGPSISPDNPPWVRKSKLEKTYSLLHADAGIAADYKKRRYVIRIRAETDQFLLSCIELGTFVKWLEALFAAIDIAAPIDERDFPRDMSIPRVQRIRWFRGQSPVRMPSPTRTLDPEESAEPTASTEARRNSSPRRNSSSRRNTSPRRNPSPRRILSPQCPRPSSTRDEAVGILAQDGLSAFPDHEVEDAQNAIDSDSEESEDEDGGPFSRGPRLTHRLSTTSYHNASIDPFSGKWFPEHKWSEAHDMLYAKLCYSNLLFRSPRRSNYIISKGKQWFVDWATGRMVRVLPPAYGEDVCGPWQIVHTENPRI</sequence>
<proteinExistence type="predicted"/>
<gene>
    <name evidence="3" type="ORF">LEL_05076</name>
</gene>
<dbReference type="InterPro" id="IPR041681">
    <property type="entry name" value="PH_9"/>
</dbReference>
<feature type="domain" description="PH" evidence="2">
    <location>
        <begin position="96"/>
        <end position="221"/>
    </location>
</feature>
<evidence type="ECO:0000313" key="4">
    <source>
        <dbReference type="Proteomes" id="UP000076881"/>
    </source>
</evidence>
<feature type="compositionally biased region" description="Acidic residues" evidence="1">
    <location>
        <begin position="343"/>
        <end position="353"/>
    </location>
</feature>
<dbReference type="OrthoDB" id="5865767at2759"/>
<dbReference type="EMBL" id="AZHF01000003">
    <property type="protein sequence ID" value="OAA78253.1"/>
    <property type="molecule type" value="Genomic_DNA"/>
</dbReference>
<evidence type="ECO:0000256" key="1">
    <source>
        <dbReference type="SAM" id="MobiDB-lite"/>
    </source>
</evidence>
<comment type="caution">
    <text evidence="3">The sequence shown here is derived from an EMBL/GenBank/DDBJ whole genome shotgun (WGS) entry which is preliminary data.</text>
</comment>
<evidence type="ECO:0000313" key="3">
    <source>
        <dbReference type="EMBL" id="OAA78253.1"/>
    </source>
</evidence>
<dbReference type="Gene3D" id="2.30.29.30">
    <property type="entry name" value="Pleckstrin-homology domain (PH domain)/Phosphotyrosine-binding domain (PTB)"/>
    <property type="match status" value="1"/>
</dbReference>
<feature type="region of interest" description="Disordered" evidence="1">
    <location>
        <begin position="337"/>
        <end position="363"/>
    </location>
</feature>
<dbReference type="SMART" id="SM00233">
    <property type="entry name" value="PH"/>
    <property type="match status" value="1"/>
</dbReference>
<feature type="compositionally biased region" description="Low complexity" evidence="1">
    <location>
        <begin position="281"/>
        <end position="301"/>
    </location>
</feature>
<feature type="region of interest" description="Disordered" evidence="1">
    <location>
        <begin position="1"/>
        <end position="37"/>
    </location>
</feature>
<reference evidence="3 4" key="1">
    <citation type="journal article" date="2016" name="Genome Biol. Evol.">
        <title>Divergent and convergent evolution of fungal pathogenicity.</title>
        <authorList>
            <person name="Shang Y."/>
            <person name="Xiao G."/>
            <person name="Zheng P."/>
            <person name="Cen K."/>
            <person name="Zhan S."/>
            <person name="Wang C."/>
        </authorList>
    </citation>
    <scope>NUCLEOTIDE SEQUENCE [LARGE SCALE GENOMIC DNA]</scope>
    <source>
        <strain evidence="3 4">RCEF 1005</strain>
    </source>
</reference>
<evidence type="ECO:0000259" key="2">
    <source>
        <dbReference type="PROSITE" id="PS50003"/>
    </source>
</evidence>
<dbReference type="Proteomes" id="UP000076881">
    <property type="component" value="Unassembled WGS sequence"/>
</dbReference>
<dbReference type="InterPro" id="IPR011993">
    <property type="entry name" value="PH-like_dom_sf"/>
</dbReference>
<dbReference type="PANTHER" id="PTHR37283:SF1">
    <property type="entry name" value="PH DOMAIN-CONTAINING PROTEIN YHR131C"/>
    <property type="match status" value="1"/>
</dbReference>
<dbReference type="SUPFAM" id="SSF50729">
    <property type="entry name" value="PH domain-like"/>
    <property type="match status" value="1"/>
</dbReference>
<name>A0A162K7Z7_CORDF</name>
<feature type="region of interest" description="Disordered" evidence="1">
    <location>
        <begin position="248"/>
        <end position="314"/>
    </location>
</feature>
<dbReference type="PANTHER" id="PTHR37283">
    <property type="entry name" value="PH DOMAIN-CONTAINING PROTEIN YHR131C"/>
    <property type="match status" value="1"/>
</dbReference>
<keyword evidence="4" id="KW-1185">Reference proteome</keyword>
<dbReference type="STRING" id="1081108.A0A162K7Z7"/>
<protein>
    <submittedName>
        <fullName evidence="3">PH domain containing protein</fullName>
    </submittedName>
</protein>
<accession>A0A162K7Z7</accession>
<dbReference type="InterPro" id="IPR001849">
    <property type="entry name" value="PH_domain"/>
</dbReference>
<dbReference type="PROSITE" id="PS50003">
    <property type="entry name" value="PH_DOMAIN"/>
    <property type="match status" value="1"/>
</dbReference>